<organism evidence="2 3">
    <name type="scientific">Mucor flavus</name>
    <dbReference type="NCBI Taxonomy" id="439312"/>
    <lineage>
        <taxon>Eukaryota</taxon>
        <taxon>Fungi</taxon>
        <taxon>Fungi incertae sedis</taxon>
        <taxon>Mucoromycota</taxon>
        <taxon>Mucoromycotina</taxon>
        <taxon>Mucoromycetes</taxon>
        <taxon>Mucorales</taxon>
        <taxon>Mucorineae</taxon>
        <taxon>Mucoraceae</taxon>
        <taxon>Mucor</taxon>
    </lineage>
</organism>
<gene>
    <name evidence="2" type="ORF">MFLAVUS_007193</name>
</gene>
<name>A0ABP9Z3Q0_9FUNG</name>
<evidence type="ECO:0000256" key="1">
    <source>
        <dbReference type="SAM" id="MobiDB-lite"/>
    </source>
</evidence>
<keyword evidence="3" id="KW-1185">Reference proteome</keyword>
<dbReference type="Proteomes" id="UP001473302">
    <property type="component" value="Unassembled WGS sequence"/>
</dbReference>
<dbReference type="EMBL" id="BAABUK010000018">
    <property type="protein sequence ID" value="GAA5813706.1"/>
    <property type="molecule type" value="Genomic_DNA"/>
</dbReference>
<accession>A0ABP9Z3Q0</accession>
<evidence type="ECO:0000313" key="2">
    <source>
        <dbReference type="EMBL" id="GAA5813706.1"/>
    </source>
</evidence>
<proteinExistence type="predicted"/>
<comment type="caution">
    <text evidence="2">The sequence shown here is derived from an EMBL/GenBank/DDBJ whole genome shotgun (WGS) entry which is preliminary data.</text>
</comment>
<reference evidence="2 3" key="1">
    <citation type="submission" date="2024-04" db="EMBL/GenBank/DDBJ databases">
        <title>genome sequences of Mucor flavus KT1a and Helicostylum pulchrum KT1b strains isolated from the surface of a dry-aged beef.</title>
        <authorList>
            <person name="Toyotome T."/>
            <person name="Hosono M."/>
            <person name="Torimaru M."/>
            <person name="Fukuda K."/>
            <person name="Mikami N."/>
        </authorList>
    </citation>
    <scope>NUCLEOTIDE SEQUENCE [LARGE SCALE GENOMIC DNA]</scope>
    <source>
        <strain evidence="2 3">KT1a</strain>
    </source>
</reference>
<feature type="region of interest" description="Disordered" evidence="1">
    <location>
        <begin position="1"/>
        <end position="22"/>
    </location>
</feature>
<evidence type="ECO:0000313" key="3">
    <source>
        <dbReference type="Proteomes" id="UP001473302"/>
    </source>
</evidence>
<feature type="compositionally biased region" description="Basic and acidic residues" evidence="1">
    <location>
        <begin position="1"/>
        <end position="16"/>
    </location>
</feature>
<protein>
    <submittedName>
        <fullName evidence="2">Uncharacterized protein</fullName>
    </submittedName>
</protein>
<sequence>MEQKDTGKGLSRDQIEKLSPGNPWTINKSCFEYISMDEALATIAEVSIENEEKDALNFAAPVKNLKMRFEKLFDIFQVLGMNLSKWFDAYECPQITADTFKRPVILLTSSPRVYRTTRTRF</sequence>